<name>A0A804JUI9_MUSAM</name>
<accession>A0A804JUI9</accession>
<sequence>MPHHSAMQNFPIQLFKHKMIQQIIWKQTLNDHFMPY</sequence>
<proteinExistence type="predicted"/>
<dbReference type="EMBL" id="HG996473">
    <property type="protein sequence ID" value="CAG1856246.1"/>
    <property type="molecule type" value="Genomic_DNA"/>
</dbReference>
<dbReference type="Proteomes" id="UP000012960">
    <property type="component" value="Unplaced"/>
</dbReference>
<dbReference type="AlphaFoldDB" id="A0A804JUI9"/>
<dbReference type="EnsemblPlants" id="Ma07_t10950.1">
    <property type="protein sequence ID" value="Ma07_p10950.1"/>
    <property type="gene ID" value="Ma07_g10950"/>
</dbReference>
<reference evidence="2" key="2">
    <citation type="submission" date="2021-05" db="UniProtKB">
        <authorList>
            <consortium name="EnsemblPlants"/>
        </authorList>
    </citation>
    <scope>IDENTIFICATION</scope>
    <source>
        <strain evidence="2">subsp. malaccensis</strain>
    </source>
</reference>
<evidence type="ECO:0000313" key="2">
    <source>
        <dbReference type="EnsemblPlants" id="Ma07_p10950.1"/>
    </source>
</evidence>
<dbReference type="InParanoid" id="A0A804JUI9"/>
<evidence type="ECO:0000313" key="1">
    <source>
        <dbReference type="EMBL" id="CAG1856246.1"/>
    </source>
</evidence>
<keyword evidence="3" id="KW-1185">Reference proteome</keyword>
<evidence type="ECO:0000313" key="3">
    <source>
        <dbReference type="Proteomes" id="UP000012960"/>
    </source>
</evidence>
<reference evidence="1" key="1">
    <citation type="submission" date="2021-03" db="EMBL/GenBank/DDBJ databases">
        <authorList>
            <consortium name="Genoscope - CEA"/>
            <person name="William W."/>
        </authorList>
    </citation>
    <scope>NUCLEOTIDE SEQUENCE</scope>
    <source>
        <strain evidence="1">Doubled-haploid Pahang</strain>
    </source>
</reference>
<organism evidence="2 3">
    <name type="scientific">Musa acuminata subsp. malaccensis</name>
    <name type="common">Wild banana</name>
    <name type="synonym">Musa malaccensis</name>
    <dbReference type="NCBI Taxonomy" id="214687"/>
    <lineage>
        <taxon>Eukaryota</taxon>
        <taxon>Viridiplantae</taxon>
        <taxon>Streptophyta</taxon>
        <taxon>Embryophyta</taxon>
        <taxon>Tracheophyta</taxon>
        <taxon>Spermatophyta</taxon>
        <taxon>Magnoliopsida</taxon>
        <taxon>Liliopsida</taxon>
        <taxon>Zingiberales</taxon>
        <taxon>Musaceae</taxon>
        <taxon>Musa</taxon>
    </lineage>
</organism>
<protein>
    <submittedName>
        <fullName evidence="1">(wild Malaysian banana) hypothetical protein</fullName>
    </submittedName>
</protein>
<gene>
    <name evidence="1" type="ORF">GSMUA_43920.1</name>
</gene>
<dbReference type="Gramene" id="Ma07_t10950.1">
    <property type="protein sequence ID" value="Ma07_p10950.1"/>
    <property type="gene ID" value="Ma07_g10950"/>
</dbReference>